<evidence type="ECO:0000313" key="2">
    <source>
        <dbReference type="EMBL" id="KAJ3489711.1"/>
    </source>
</evidence>
<reference evidence="2" key="1">
    <citation type="submission" date="2022-07" db="EMBL/GenBank/DDBJ databases">
        <title>Genome Sequence of Physisporinus lineatus.</title>
        <authorList>
            <person name="Buettner E."/>
        </authorList>
    </citation>
    <scope>NUCLEOTIDE SEQUENCE</scope>
    <source>
        <strain evidence="2">VT162</strain>
    </source>
</reference>
<accession>A0AAD5VBQ6</accession>
<proteinExistence type="predicted"/>
<dbReference type="InterPro" id="IPR036047">
    <property type="entry name" value="F-box-like_dom_sf"/>
</dbReference>
<dbReference type="SMART" id="SM00256">
    <property type="entry name" value="FBOX"/>
    <property type="match status" value="1"/>
</dbReference>
<dbReference type="Proteomes" id="UP001212997">
    <property type="component" value="Unassembled WGS sequence"/>
</dbReference>
<sequence length="269" mass="30348">MDSHSETNPECILQYAIPGGAVEFNVTISDLPNELFLVIFSGLPLPSLISARDVSQRWRDLVAAADIGPTRKKLLQLYFQVITSPALEPCRRELTPYLQSFNRQQFLHSRQSSIGATSLPEEFALWILEWPSHAVFSWLWPGLPPDPNTSLKYSLKTRMNHLAYQNCSSSESWLIQFKENPGDGQWTASEPVPPPTTNYCSLLRIRTQSEYLGTGYSTDYLMCDGWGKGTQYEGRVITASSDSETNKNAQFSWVDYLKAELEAVERLVG</sequence>
<gene>
    <name evidence="2" type="ORF">NLI96_g1917</name>
</gene>
<dbReference type="Pfam" id="PF12937">
    <property type="entry name" value="F-box-like"/>
    <property type="match status" value="1"/>
</dbReference>
<organism evidence="2 3">
    <name type="scientific">Meripilus lineatus</name>
    <dbReference type="NCBI Taxonomy" id="2056292"/>
    <lineage>
        <taxon>Eukaryota</taxon>
        <taxon>Fungi</taxon>
        <taxon>Dikarya</taxon>
        <taxon>Basidiomycota</taxon>
        <taxon>Agaricomycotina</taxon>
        <taxon>Agaricomycetes</taxon>
        <taxon>Polyporales</taxon>
        <taxon>Meripilaceae</taxon>
        <taxon>Meripilus</taxon>
    </lineage>
</organism>
<evidence type="ECO:0000259" key="1">
    <source>
        <dbReference type="PROSITE" id="PS50181"/>
    </source>
</evidence>
<evidence type="ECO:0000313" key="3">
    <source>
        <dbReference type="Proteomes" id="UP001212997"/>
    </source>
</evidence>
<dbReference type="EMBL" id="JANAWD010000040">
    <property type="protein sequence ID" value="KAJ3489711.1"/>
    <property type="molecule type" value="Genomic_DNA"/>
</dbReference>
<feature type="domain" description="F-box" evidence="1">
    <location>
        <begin position="25"/>
        <end position="74"/>
    </location>
</feature>
<dbReference type="PROSITE" id="PS50181">
    <property type="entry name" value="FBOX"/>
    <property type="match status" value="1"/>
</dbReference>
<dbReference type="InterPro" id="IPR001810">
    <property type="entry name" value="F-box_dom"/>
</dbReference>
<keyword evidence="3" id="KW-1185">Reference proteome</keyword>
<dbReference type="AlphaFoldDB" id="A0AAD5VBQ6"/>
<dbReference type="SUPFAM" id="SSF81383">
    <property type="entry name" value="F-box domain"/>
    <property type="match status" value="1"/>
</dbReference>
<dbReference type="Gene3D" id="1.20.1280.50">
    <property type="match status" value="1"/>
</dbReference>
<comment type="caution">
    <text evidence="2">The sequence shown here is derived from an EMBL/GenBank/DDBJ whole genome shotgun (WGS) entry which is preliminary data.</text>
</comment>
<protein>
    <recommendedName>
        <fullName evidence="1">F-box domain-containing protein</fullName>
    </recommendedName>
</protein>
<name>A0AAD5VBQ6_9APHY</name>